<name>A0A7J6WK33_THATH</name>
<organism evidence="2 3">
    <name type="scientific">Thalictrum thalictroides</name>
    <name type="common">Rue-anemone</name>
    <name type="synonym">Anemone thalictroides</name>
    <dbReference type="NCBI Taxonomy" id="46969"/>
    <lineage>
        <taxon>Eukaryota</taxon>
        <taxon>Viridiplantae</taxon>
        <taxon>Streptophyta</taxon>
        <taxon>Embryophyta</taxon>
        <taxon>Tracheophyta</taxon>
        <taxon>Spermatophyta</taxon>
        <taxon>Magnoliopsida</taxon>
        <taxon>Ranunculales</taxon>
        <taxon>Ranunculaceae</taxon>
        <taxon>Thalictroideae</taxon>
        <taxon>Thalictrum</taxon>
    </lineage>
</organism>
<dbReference type="AlphaFoldDB" id="A0A7J6WK33"/>
<evidence type="ECO:0000313" key="3">
    <source>
        <dbReference type="Proteomes" id="UP000554482"/>
    </source>
</evidence>
<accession>A0A7J6WK33</accession>
<evidence type="ECO:0000313" key="2">
    <source>
        <dbReference type="EMBL" id="KAF5197756.1"/>
    </source>
</evidence>
<keyword evidence="3" id="KW-1185">Reference proteome</keyword>
<evidence type="ECO:0000256" key="1">
    <source>
        <dbReference type="SAM" id="Phobius"/>
    </source>
</evidence>
<dbReference type="Proteomes" id="UP000554482">
    <property type="component" value="Unassembled WGS sequence"/>
</dbReference>
<proteinExistence type="predicted"/>
<protein>
    <recommendedName>
        <fullName evidence="4">Transmembrane protein</fullName>
    </recommendedName>
</protein>
<dbReference type="PANTHER" id="PTHR34379:SF6">
    <property type="entry name" value="PROTEIN 3F"/>
    <property type="match status" value="1"/>
</dbReference>
<dbReference type="PANTHER" id="PTHR34379">
    <property type="entry name" value="OS07G0553800 PROTEIN"/>
    <property type="match status" value="1"/>
</dbReference>
<dbReference type="OrthoDB" id="1886721at2759"/>
<reference evidence="2 3" key="1">
    <citation type="submission" date="2020-06" db="EMBL/GenBank/DDBJ databases">
        <title>Transcriptomic and genomic resources for Thalictrum thalictroides and T. hernandezii: Facilitating candidate gene discovery in an emerging model plant lineage.</title>
        <authorList>
            <person name="Arias T."/>
            <person name="Riano-Pachon D.M."/>
            <person name="Di Stilio V.S."/>
        </authorList>
    </citation>
    <scope>NUCLEOTIDE SEQUENCE [LARGE SCALE GENOMIC DNA]</scope>
    <source>
        <strain evidence="3">cv. WT478/WT964</strain>
        <tissue evidence="2">Leaves</tissue>
    </source>
</reference>
<dbReference type="InterPro" id="IPR040411">
    <property type="entry name" value="At5g23160-like"/>
</dbReference>
<keyword evidence="1" id="KW-0812">Transmembrane</keyword>
<feature type="transmembrane region" description="Helical" evidence="1">
    <location>
        <begin position="193"/>
        <end position="221"/>
    </location>
</feature>
<dbReference type="EMBL" id="JABWDY010014265">
    <property type="protein sequence ID" value="KAF5197756.1"/>
    <property type="molecule type" value="Genomic_DNA"/>
</dbReference>
<keyword evidence="1" id="KW-0472">Membrane</keyword>
<keyword evidence="1" id="KW-1133">Transmembrane helix</keyword>
<evidence type="ECO:0008006" key="4">
    <source>
        <dbReference type="Google" id="ProtNLM"/>
    </source>
</evidence>
<comment type="caution">
    <text evidence="2">The sequence shown here is derived from an EMBL/GenBank/DDBJ whole genome shotgun (WGS) entry which is preliminary data.</text>
</comment>
<sequence>MKKNRARNKSSWLCFQINYKKKPVNSDSKSRSIDPVNKIVVKQEENLPIATISIEKKISEKGISRSGSSSRRKLSKIVETVFFETILIKSKKIKEEPCRDFSDLKSSGETLKEEDGLDSKICSKEVLSSSSSSSSSILSSCSSSSNLCSLSERKKSSSFRSNSLESKQILVVEESKQRKPNNNIRSLSSKNGLCLLLISLIVLIFWGRICAIISTSTLVYFGPLCRNNYENEDKEDEIVIKPAEQEMESREYKKRVIMEGLLERSHSRF</sequence>
<gene>
    <name evidence="2" type="ORF">FRX31_012657</name>
</gene>